<dbReference type="OrthoDB" id="10259804at2759"/>
<keyword evidence="5" id="KW-0677">Repeat</keyword>
<accession>A0A8S9X8J9</accession>
<dbReference type="GO" id="GO:0003341">
    <property type="term" value="P:cilium movement"/>
    <property type="evidence" value="ECO:0007669"/>
    <property type="project" value="TreeGrafter"/>
</dbReference>
<dbReference type="GO" id="GO:0031514">
    <property type="term" value="C:motile cilium"/>
    <property type="evidence" value="ECO:0007669"/>
    <property type="project" value="UniProtKB-SubCell"/>
</dbReference>
<sequence>MDLLPLKFFDHLPRNPKIQEATDRIKEKIQLGQERFEHGQEIPEMESSPWADENELRKKIEASQAQGQKAEDKELKIFRVRLKETETLDLFEMPSVGYFEGTKEAEEAAYFNEVREKYESRKNSVRVLTSNGSCQTEVPLLLRKCLQTKKIQSKNIGCTVTEWDMMDSFKKLDRKYRKKDKSAKEGELSCTERFLMSAQVIQRLLSSNNFNYQQLVYSSPPLEIGKSFKYTLRILWEMKEKGTGEVNHIATNLLNRKLIAVGYGDRGKDGTVCIWNAKNPHTPEKKIMLQNAVTCTKFSKETPFYLAAVTEAGDVLVVDVRNCNPHVRVISSAVTNVIKDPLWSVSWFAHKELQQENEKVVTVGHSGYVMLWNPHEYDKYELGHLTFSKVPHDNMYMHKHHNHPTSSENHFIRSTFHVVDIELDPTDNKTYYASTTQGSLVVRPDFFIYRVPMRWRFLPRILALE</sequence>
<name>A0A8S9X8J9_APOLU</name>
<dbReference type="EMBL" id="WIXP02000010">
    <property type="protein sequence ID" value="KAF6203895.1"/>
    <property type="molecule type" value="Genomic_DNA"/>
</dbReference>
<dbReference type="SUPFAM" id="SSF50978">
    <property type="entry name" value="WD40 repeat-like"/>
    <property type="match status" value="1"/>
</dbReference>
<dbReference type="Gene3D" id="2.130.10.10">
    <property type="entry name" value="YVTN repeat-like/Quinoprotein amine dehydrogenase"/>
    <property type="match status" value="1"/>
</dbReference>
<evidence type="ECO:0000256" key="2">
    <source>
        <dbReference type="ARBA" id="ARBA00004430"/>
    </source>
</evidence>
<protein>
    <submittedName>
        <fullName evidence="11">Uncharacterized protein</fullName>
    </submittedName>
</protein>
<dbReference type="Proteomes" id="UP000466442">
    <property type="component" value="Unassembled WGS sequence"/>
</dbReference>
<gene>
    <name evidence="11" type="ORF">GE061_002232</name>
</gene>
<dbReference type="InterPro" id="IPR015943">
    <property type="entry name" value="WD40/YVTN_repeat-like_dom_sf"/>
</dbReference>
<comment type="subcellular location">
    <subcellularLocation>
        <location evidence="1">Cell projection</location>
        <location evidence="1">Cilium</location>
        <location evidence="1">Flagellum</location>
    </subcellularLocation>
    <subcellularLocation>
        <location evidence="2">Cytoplasm</location>
        <location evidence="2">Cytoskeleton</location>
        <location evidence="2">Cilium axoneme</location>
    </subcellularLocation>
    <subcellularLocation>
        <location evidence="10">Dynein axonemal particle</location>
    </subcellularLocation>
</comment>
<keyword evidence="8" id="KW-0206">Cytoskeleton</keyword>
<keyword evidence="3" id="KW-0963">Cytoplasm</keyword>
<dbReference type="InterPro" id="IPR036322">
    <property type="entry name" value="WD40_repeat_dom_sf"/>
</dbReference>
<evidence type="ECO:0000256" key="4">
    <source>
        <dbReference type="ARBA" id="ARBA00022574"/>
    </source>
</evidence>
<proteinExistence type="predicted"/>
<evidence type="ECO:0000256" key="3">
    <source>
        <dbReference type="ARBA" id="ARBA00022490"/>
    </source>
</evidence>
<keyword evidence="6" id="KW-0282">Flagellum</keyword>
<keyword evidence="9" id="KW-0966">Cell projection</keyword>
<dbReference type="InterPro" id="IPR050687">
    <property type="entry name" value="Dynein_IC"/>
</dbReference>
<evidence type="ECO:0000256" key="7">
    <source>
        <dbReference type="ARBA" id="ARBA00023069"/>
    </source>
</evidence>
<dbReference type="GO" id="GO:0045504">
    <property type="term" value="F:dynein heavy chain binding"/>
    <property type="evidence" value="ECO:0007669"/>
    <property type="project" value="TreeGrafter"/>
</dbReference>
<dbReference type="GO" id="GO:0120293">
    <property type="term" value="C:dynein axonemal particle"/>
    <property type="evidence" value="ECO:0007669"/>
    <property type="project" value="UniProtKB-SubCell"/>
</dbReference>
<evidence type="ECO:0000256" key="9">
    <source>
        <dbReference type="ARBA" id="ARBA00023273"/>
    </source>
</evidence>
<evidence type="ECO:0000256" key="8">
    <source>
        <dbReference type="ARBA" id="ARBA00023212"/>
    </source>
</evidence>
<feature type="non-terminal residue" evidence="11">
    <location>
        <position position="1"/>
    </location>
</feature>
<reference evidence="11" key="1">
    <citation type="journal article" date="2021" name="Mol. Ecol. Resour.">
        <title>Apolygus lucorum genome provides insights into omnivorousness and mesophyll feeding.</title>
        <authorList>
            <person name="Liu Y."/>
            <person name="Liu H."/>
            <person name="Wang H."/>
            <person name="Huang T."/>
            <person name="Liu B."/>
            <person name="Yang B."/>
            <person name="Yin L."/>
            <person name="Li B."/>
            <person name="Zhang Y."/>
            <person name="Zhang S."/>
            <person name="Jiang F."/>
            <person name="Zhang X."/>
            <person name="Ren Y."/>
            <person name="Wang B."/>
            <person name="Wang S."/>
            <person name="Lu Y."/>
            <person name="Wu K."/>
            <person name="Fan W."/>
            <person name="Wang G."/>
        </authorList>
    </citation>
    <scope>NUCLEOTIDE SEQUENCE</scope>
    <source>
        <strain evidence="11">12Hb</strain>
    </source>
</reference>
<keyword evidence="7" id="KW-0969">Cilium</keyword>
<dbReference type="AlphaFoldDB" id="A0A8S9X8J9"/>
<evidence type="ECO:0000256" key="1">
    <source>
        <dbReference type="ARBA" id="ARBA00004230"/>
    </source>
</evidence>
<evidence type="ECO:0000256" key="10">
    <source>
        <dbReference type="ARBA" id="ARBA00024190"/>
    </source>
</evidence>
<organism evidence="11 12">
    <name type="scientific">Apolygus lucorum</name>
    <name type="common">Small green plant bug</name>
    <name type="synonym">Lygocoris lucorum</name>
    <dbReference type="NCBI Taxonomy" id="248454"/>
    <lineage>
        <taxon>Eukaryota</taxon>
        <taxon>Metazoa</taxon>
        <taxon>Ecdysozoa</taxon>
        <taxon>Arthropoda</taxon>
        <taxon>Hexapoda</taxon>
        <taxon>Insecta</taxon>
        <taxon>Pterygota</taxon>
        <taxon>Neoptera</taxon>
        <taxon>Paraneoptera</taxon>
        <taxon>Hemiptera</taxon>
        <taxon>Heteroptera</taxon>
        <taxon>Panheteroptera</taxon>
        <taxon>Cimicomorpha</taxon>
        <taxon>Miridae</taxon>
        <taxon>Mirini</taxon>
        <taxon>Apolygus</taxon>
    </lineage>
</organism>
<evidence type="ECO:0000256" key="5">
    <source>
        <dbReference type="ARBA" id="ARBA00022737"/>
    </source>
</evidence>
<comment type="caution">
    <text evidence="11">The sequence shown here is derived from an EMBL/GenBank/DDBJ whole genome shotgun (WGS) entry which is preliminary data.</text>
</comment>
<dbReference type="GO" id="GO:0045503">
    <property type="term" value="F:dynein light chain binding"/>
    <property type="evidence" value="ECO:0007669"/>
    <property type="project" value="TreeGrafter"/>
</dbReference>
<evidence type="ECO:0000313" key="11">
    <source>
        <dbReference type="EMBL" id="KAF6203895.1"/>
    </source>
</evidence>
<keyword evidence="12" id="KW-1185">Reference proteome</keyword>
<evidence type="ECO:0000313" key="12">
    <source>
        <dbReference type="Proteomes" id="UP000466442"/>
    </source>
</evidence>
<dbReference type="PANTHER" id="PTHR12442">
    <property type="entry name" value="DYNEIN INTERMEDIATE CHAIN"/>
    <property type="match status" value="1"/>
</dbReference>
<evidence type="ECO:0000256" key="6">
    <source>
        <dbReference type="ARBA" id="ARBA00022846"/>
    </source>
</evidence>
<dbReference type="GO" id="GO:0005858">
    <property type="term" value="C:axonemal dynein complex"/>
    <property type="evidence" value="ECO:0007669"/>
    <property type="project" value="TreeGrafter"/>
</dbReference>
<keyword evidence="4" id="KW-0853">WD repeat</keyword>
<dbReference type="PANTHER" id="PTHR12442:SF12">
    <property type="entry name" value="DYNEIN AXONEMAL INTERMEDIATE CHAIN 4"/>
    <property type="match status" value="1"/>
</dbReference>